<protein>
    <submittedName>
        <fullName evidence="8">Leucine-rich repeat receptor-like protein kinase</fullName>
    </submittedName>
</protein>
<dbReference type="Pfam" id="PF23598">
    <property type="entry name" value="LRR_14"/>
    <property type="match status" value="1"/>
</dbReference>
<comment type="caution">
    <text evidence="8">The sequence shown here is derived from an EMBL/GenBank/DDBJ whole genome shotgun (WGS) entry which is preliminary data.</text>
</comment>
<dbReference type="SMART" id="SM00369">
    <property type="entry name" value="LRR_TYP"/>
    <property type="match status" value="5"/>
</dbReference>
<dbReference type="InterPro" id="IPR055414">
    <property type="entry name" value="LRR_R13L4/SHOC2-like"/>
</dbReference>
<keyword evidence="8" id="KW-0418">Kinase</keyword>
<dbReference type="SUPFAM" id="SSF52058">
    <property type="entry name" value="L domain-like"/>
    <property type="match status" value="1"/>
</dbReference>
<evidence type="ECO:0000256" key="4">
    <source>
        <dbReference type="ARBA" id="ARBA00022737"/>
    </source>
</evidence>
<dbReference type="AlphaFoldDB" id="A0A7J6WIQ0"/>
<keyword evidence="5" id="KW-0472">Membrane</keyword>
<reference evidence="8 9" key="1">
    <citation type="submission" date="2020-06" db="EMBL/GenBank/DDBJ databases">
        <title>Transcriptomic and genomic resources for Thalictrum thalictroides and T. hernandezii: Facilitating candidate gene discovery in an emerging model plant lineage.</title>
        <authorList>
            <person name="Arias T."/>
            <person name="Riano-Pachon D.M."/>
            <person name="Di Stilio V.S."/>
        </authorList>
    </citation>
    <scope>NUCLEOTIDE SEQUENCE [LARGE SCALE GENOMIC DNA]</scope>
    <source>
        <strain evidence="9">cv. WT478/WT964</strain>
        <tissue evidence="8">Leaves</tissue>
    </source>
</reference>
<proteinExistence type="predicted"/>
<dbReference type="InterPro" id="IPR032675">
    <property type="entry name" value="LRR_dom_sf"/>
</dbReference>
<dbReference type="Gene3D" id="3.80.10.10">
    <property type="entry name" value="Ribonuclease Inhibitor"/>
    <property type="match status" value="3"/>
</dbReference>
<feature type="domain" description="Disease resistance R13L4/SHOC-2-like LRR" evidence="7">
    <location>
        <begin position="107"/>
        <end position="339"/>
    </location>
</feature>
<dbReference type="OrthoDB" id="676979at2759"/>
<evidence type="ECO:0000259" key="7">
    <source>
        <dbReference type="Pfam" id="PF23598"/>
    </source>
</evidence>
<evidence type="ECO:0000313" key="8">
    <source>
        <dbReference type="EMBL" id="KAF5196002.1"/>
    </source>
</evidence>
<keyword evidence="3 6" id="KW-0732">Signal</keyword>
<sequence length="424" mass="46687">MGSSYLCLSLLLVLVITVSELVINGDSKTHKGDIKVLKELKKGIDPSTITPGSCVSSWDFSVDPCDHIFSEHFTCGFRCDVVVSKLSRVTEISLDRAGYTGSLSSTSWNLHYLQTLDLSENYFNGIIPKSLSKLKNLRKLALSRNSLYGEIPSSIGSLSKLEELYLDSNHLQGSIPSSFNGLMSLQRLELQENNLTGEFPNNLGSLKNLLFLDTSDNAISGQFPSSLPVSLVEISMRNNYLHGNLPENFGDMVFLQVMDLSQNQLSGAIPWSLFNHPSLQQLTLSHNKLTFLEMPINMGIQSELIALDLSNNEFQGLLPSFMAMMPKLSALSLENNMFTGMIPSQYALKTVFPVMGTSPFSRLLLGGNYFFGPIPAPLMGLKPGSANVSLVDNCLYRCPTSFFFCQGRVQKSVMACKRFGSVIP</sequence>
<keyword evidence="4" id="KW-0677">Repeat</keyword>
<accession>A0A7J6WIQ0</accession>
<dbReference type="FunFam" id="3.80.10.10:FF:000400">
    <property type="entry name" value="Nuclear pore complex protein NUP107"/>
    <property type="match status" value="1"/>
</dbReference>
<keyword evidence="9" id="KW-1185">Reference proteome</keyword>
<dbReference type="PANTHER" id="PTHR48009:SF12">
    <property type="entry name" value="LEUCINE-RICH REPEAT RECEPTOR-LIKE PROTEIN KINASE PEPR2"/>
    <property type="match status" value="1"/>
</dbReference>
<feature type="chain" id="PRO_5029641275" evidence="6">
    <location>
        <begin position="21"/>
        <end position="424"/>
    </location>
</feature>
<dbReference type="GO" id="GO:0016020">
    <property type="term" value="C:membrane"/>
    <property type="evidence" value="ECO:0007669"/>
    <property type="project" value="UniProtKB-SubCell"/>
</dbReference>
<evidence type="ECO:0000256" key="2">
    <source>
        <dbReference type="ARBA" id="ARBA00022614"/>
    </source>
</evidence>
<comment type="subcellular location">
    <subcellularLocation>
        <location evidence="1">Membrane</location>
    </subcellularLocation>
</comment>
<dbReference type="InterPro" id="IPR053213">
    <property type="entry name" value="RLP29"/>
</dbReference>
<dbReference type="EMBL" id="JABWDY010016572">
    <property type="protein sequence ID" value="KAF5196002.1"/>
    <property type="molecule type" value="Genomic_DNA"/>
</dbReference>
<keyword evidence="2" id="KW-0433">Leucine-rich repeat</keyword>
<dbReference type="Proteomes" id="UP000554482">
    <property type="component" value="Unassembled WGS sequence"/>
</dbReference>
<organism evidence="8 9">
    <name type="scientific">Thalictrum thalictroides</name>
    <name type="common">Rue-anemone</name>
    <name type="synonym">Anemone thalictroides</name>
    <dbReference type="NCBI Taxonomy" id="46969"/>
    <lineage>
        <taxon>Eukaryota</taxon>
        <taxon>Viridiplantae</taxon>
        <taxon>Streptophyta</taxon>
        <taxon>Embryophyta</taxon>
        <taxon>Tracheophyta</taxon>
        <taxon>Spermatophyta</taxon>
        <taxon>Magnoliopsida</taxon>
        <taxon>Ranunculales</taxon>
        <taxon>Ranunculaceae</taxon>
        <taxon>Thalictroideae</taxon>
        <taxon>Thalictrum</taxon>
    </lineage>
</organism>
<keyword evidence="8" id="KW-0675">Receptor</keyword>
<gene>
    <name evidence="8" type="ORF">FRX31_014409</name>
</gene>
<name>A0A7J6WIQ0_THATH</name>
<evidence type="ECO:0000256" key="6">
    <source>
        <dbReference type="SAM" id="SignalP"/>
    </source>
</evidence>
<dbReference type="PANTHER" id="PTHR48009">
    <property type="entry name" value="LEUCINE-RICH REPEAT (LRR) FAMILY PROTEIN"/>
    <property type="match status" value="1"/>
</dbReference>
<evidence type="ECO:0000256" key="5">
    <source>
        <dbReference type="ARBA" id="ARBA00023136"/>
    </source>
</evidence>
<feature type="signal peptide" evidence="6">
    <location>
        <begin position="1"/>
        <end position="20"/>
    </location>
</feature>
<dbReference type="GO" id="GO:0016301">
    <property type="term" value="F:kinase activity"/>
    <property type="evidence" value="ECO:0007669"/>
    <property type="project" value="UniProtKB-KW"/>
</dbReference>
<dbReference type="InterPro" id="IPR003591">
    <property type="entry name" value="Leu-rich_rpt_typical-subtyp"/>
</dbReference>
<evidence type="ECO:0000256" key="3">
    <source>
        <dbReference type="ARBA" id="ARBA00022729"/>
    </source>
</evidence>
<evidence type="ECO:0000313" key="9">
    <source>
        <dbReference type="Proteomes" id="UP000554482"/>
    </source>
</evidence>
<evidence type="ECO:0000256" key="1">
    <source>
        <dbReference type="ARBA" id="ARBA00004370"/>
    </source>
</evidence>
<keyword evidence="8" id="KW-0808">Transferase</keyword>